<protein>
    <recommendedName>
        <fullName evidence="6">G protein-coupled receptor GPR1/2/3 C-terminal domain-containing protein</fullName>
    </recommendedName>
</protein>
<dbReference type="PANTHER" id="PTHR23112">
    <property type="entry name" value="G PROTEIN-COUPLED RECEPTOR 157-RELATED"/>
    <property type="match status" value="1"/>
</dbReference>
<keyword evidence="2 5" id="KW-0812">Transmembrane</keyword>
<evidence type="ECO:0000256" key="5">
    <source>
        <dbReference type="SAM" id="Phobius"/>
    </source>
</evidence>
<feature type="transmembrane region" description="Helical" evidence="5">
    <location>
        <begin position="37"/>
        <end position="58"/>
    </location>
</feature>
<evidence type="ECO:0000313" key="7">
    <source>
        <dbReference type="EMBL" id="CZR58458.1"/>
    </source>
</evidence>
<accession>A0A1L7X0A4</accession>
<feature type="transmembrane region" description="Helical" evidence="5">
    <location>
        <begin position="120"/>
        <end position="142"/>
    </location>
</feature>
<dbReference type="STRING" id="576137.A0A1L7X0A4"/>
<feature type="domain" description="G protein-coupled receptor GPR1/2/3 C-terminal" evidence="6">
    <location>
        <begin position="240"/>
        <end position="305"/>
    </location>
</feature>
<evidence type="ECO:0000259" key="6">
    <source>
        <dbReference type="Pfam" id="PF11970"/>
    </source>
</evidence>
<dbReference type="AlphaFoldDB" id="A0A1L7X0A4"/>
<dbReference type="Proteomes" id="UP000184330">
    <property type="component" value="Unassembled WGS sequence"/>
</dbReference>
<name>A0A1L7X0A4_9HELO</name>
<evidence type="ECO:0000256" key="3">
    <source>
        <dbReference type="ARBA" id="ARBA00022989"/>
    </source>
</evidence>
<dbReference type="GO" id="GO:0005886">
    <property type="term" value="C:plasma membrane"/>
    <property type="evidence" value="ECO:0007669"/>
    <property type="project" value="TreeGrafter"/>
</dbReference>
<feature type="transmembrane region" description="Helical" evidence="5">
    <location>
        <begin position="245"/>
        <end position="266"/>
    </location>
</feature>
<feature type="transmembrane region" description="Helical" evidence="5">
    <location>
        <begin position="278"/>
        <end position="302"/>
    </location>
</feature>
<dbReference type="SUPFAM" id="SSF81321">
    <property type="entry name" value="Family A G protein-coupled receptor-like"/>
    <property type="match status" value="1"/>
</dbReference>
<feature type="transmembrane region" description="Helical" evidence="5">
    <location>
        <begin position="149"/>
        <end position="171"/>
    </location>
</feature>
<reference evidence="7 8" key="1">
    <citation type="submission" date="2016-03" db="EMBL/GenBank/DDBJ databases">
        <authorList>
            <person name="Ploux O."/>
        </authorList>
    </citation>
    <scope>NUCLEOTIDE SEQUENCE [LARGE SCALE GENOMIC DNA]</scope>
    <source>
        <strain evidence="7 8">UAMH 11012</strain>
    </source>
</reference>
<comment type="subcellular location">
    <subcellularLocation>
        <location evidence="1">Membrane</location>
        <topology evidence="1">Multi-pass membrane protein</topology>
    </subcellularLocation>
</comment>
<dbReference type="GO" id="GO:0007189">
    <property type="term" value="P:adenylate cyclase-activating G protein-coupled receptor signaling pathway"/>
    <property type="evidence" value="ECO:0007669"/>
    <property type="project" value="TreeGrafter"/>
</dbReference>
<evidence type="ECO:0000256" key="4">
    <source>
        <dbReference type="ARBA" id="ARBA00023136"/>
    </source>
</evidence>
<feature type="transmembrane region" description="Helical" evidence="5">
    <location>
        <begin position="203"/>
        <end position="224"/>
    </location>
</feature>
<dbReference type="Gene3D" id="1.20.1070.10">
    <property type="entry name" value="Rhodopsin 7-helix transmembrane proteins"/>
    <property type="match status" value="1"/>
</dbReference>
<dbReference type="OrthoDB" id="100006at2759"/>
<proteinExistence type="predicted"/>
<dbReference type="GO" id="GO:0004930">
    <property type="term" value="F:G protein-coupled receptor activity"/>
    <property type="evidence" value="ECO:0007669"/>
    <property type="project" value="TreeGrafter"/>
</dbReference>
<dbReference type="EMBL" id="FJOG01000012">
    <property type="protein sequence ID" value="CZR58458.1"/>
    <property type="molecule type" value="Genomic_DNA"/>
</dbReference>
<keyword evidence="8" id="KW-1185">Reference proteome</keyword>
<gene>
    <name evidence="7" type="ORF">PAC_08350</name>
</gene>
<evidence type="ECO:0000256" key="2">
    <source>
        <dbReference type="ARBA" id="ARBA00022692"/>
    </source>
</evidence>
<dbReference type="Pfam" id="PF11970">
    <property type="entry name" value="GPR_Gpa2_C"/>
    <property type="match status" value="1"/>
</dbReference>
<keyword evidence="4 5" id="KW-0472">Membrane</keyword>
<organism evidence="7 8">
    <name type="scientific">Phialocephala subalpina</name>
    <dbReference type="NCBI Taxonomy" id="576137"/>
    <lineage>
        <taxon>Eukaryota</taxon>
        <taxon>Fungi</taxon>
        <taxon>Dikarya</taxon>
        <taxon>Ascomycota</taxon>
        <taxon>Pezizomycotina</taxon>
        <taxon>Leotiomycetes</taxon>
        <taxon>Helotiales</taxon>
        <taxon>Mollisiaceae</taxon>
        <taxon>Phialocephala</taxon>
        <taxon>Phialocephala fortinii species complex</taxon>
    </lineage>
</organism>
<keyword evidence="3 5" id="KW-1133">Transmembrane helix</keyword>
<sequence>MPTPSHSLVSRVTEDANGLFPSPFSVNPLPDHLGNTLLPVAIMGLFSFMSTFGLLCFITHRMIAWKKYYRTFPGYNQYLLLIYNLLLADFQQSIAFLLSFHWISKNAILAPTAACFIQGWMVQVGDVGSGIWVLAIGLHTWYSVTGRKLGYFAFTSCIVSIWIFILVLAVIGPISHKSTYFVSTGAWCWINENYRLERVLLHYMWILLAQFGTVVIYTIVFFYLRRHANQVEPASRSPSSRKIGRAARSMVFYPIAYVAFSLPLPAGRLALWSGREVSLNYFCATATLMTSCGLVDTILYTLTRRVLVTEIGDGSLGTAESVGDNRVMMSSGMRMQRRRGDDPSDSTEEIFGIVKTQRFEVTGEPVTEETFDVVKTRVEIKGKST</sequence>
<dbReference type="PANTHER" id="PTHR23112:SF37">
    <property type="entry name" value="G PROTEIN-COUPLED RECEPTOR GPR1"/>
    <property type="match status" value="1"/>
</dbReference>
<evidence type="ECO:0000313" key="8">
    <source>
        <dbReference type="Proteomes" id="UP000184330"/>
    </source>
</evidence>
<dbReference type="InterPro" id="IPR022596">
    <property type="entry name" value="GPR1/2/3_C"/>
</dbReference>
<feature type="transmembrane region" description="Helical" evidence="5">
    <location>
        <begin position="78"/>
        <end position="100"/>
    </location>
</feature>
<evidence type="ECO:0000256" key="1">
    <source>
        <dbReference type="ARBA" id="ARBA00004141"/>
    </source>
</evidence>